<dbReference type="AlphaFoldDB" id="A0A506UIR6"/>
<sequence length="87" mass="9967">MRNNTLTRLRELYEEAGNLMADLVEDTGEKLPDWQHLPDMKLEREYALMAFRDFLASAQAGRAEAATGIAVWPQFPRKEIPSERMAS</sequence>
<proteinExistence type="predicted"/>
<comment type="caution">
    <text evidence="1">The sequence shown here is derived from an EMBL/GenBank/DDBJ whole genome shotgun (WGS) entry which is preliminary data.</text>
</comment>
<dbReference type="EMBL" id="VHLG01000001">
    <property type="protein sequence ID" value="TPW33215.1"/>
    <property type="molecule type" value="Genomic_DNA"/>
</dbReference>
<reference evidence="1 2" key="1">
    <citation type="submission" date="2019-06" db="EMBL/GenBank/DDBJ databases">
        <authorList>
            <person name="Li M."/>
        </authorList>
    </citation>
    <scope>NUCLEOTIDE SEQUENCE [LARGE SCALE GENOMIC DNA]</scope>
    <source>
        <strain evidence="1 2">BGMRC2036</strain>
    </source>
</reference>
<name>A0A506UIR6_9HYPH</name>
<dbReference type="Proteomes" id="UP000318801">
    <property type="component" value="Unassembled WGS sequence"/>
</dbReference>
<evidence type="ECO:0000313" key="1">
    <source>
        <dbReference type="EMBL" id="TPW33215.1"/>
    </source>
</evidence>
<gene>
    <name evidence="1" type="ORF">FJU08_01225</name>
</gene>
<organism evidence="1 2">
    <name type="scientific">Martelella alba</name>
    <dbReference type="NCBI Taxonomy" id="2590451"/>
    <lineage>
        <taxon>Bacteria</taxon>
        <taxon>Pseudomonadati</taxon>
        <taxon>Pseudomonadota</taxon>
        <taxon>Alphaproteobacteria</taxon>
        <taxon>Hyphomicrobiales</taxon>
        <taxon>Aurantimonadaceae</taxon>
        <taxon>Martelella</taxon>
    </lineage>
</organism>
<accession>A0A506UIR6</accession>
<evidence type="ECO:0000313" key="2">
    <source>
        <dbReference type="Proteomes" id="UP000318801"/>
    </source>
</evidence>
<dbReference type="RefSeq" id="WP_141147153.1">
    <property type="nucleotide sequence ID" value="NZ_VHLG01000001.1"/>
</dbReference>
<protein>
    <submittedName>
        <fullName evidence="1">Uncharacterized protein</fullName>
    </submittedName>
</protein>
<keyword evidence="2" id="KW-1185">Reference proteome</keyword>